<gene>
    <name evidence="2" type="ORF">QX51_05800</name>
</gene>
<reference evidence="2 3" key="1">
    <citation type="submission" date="2014-12" db="EMBL/GenBank/DDBJ databases">
        <title>Draft genome sequence of Terrisporobacter sp. 08-306576, isolated from the blood culture of a bacteremia patient.</title>
        <authorList>
            <person name="Lund L.C."/>
            <person name="Sydenham T.V."/>
            <person name="Hogh S.V."/>
            <person name="Skov M.N."/>
            <person name="Kemp M."/>
            <person name="Justesen U.S."/>
        </authorList>
    </citation>
    <scope>NUCLEOTIDE SEQUENCE [LARGE SCALE GENOMIC DNA]</scope>
    <source>
        <strain evidence="2 3">08-306576</strain>
    </source>
</reference>
<feature type="transmembrane region" description="Helical" evidence="1">
    <location>
        <begin position="96"/>
        <end position="114"/>
    </location>
</feature>
<name>A0A0B3VYK8_9FIRM</name>
<feature type="transmembrane region" description="Helical" evidence="1">
    <location>
        <begin position="159"/>
        <end position="180"/>
    </location>
</feature>
<dbReference type="Proteomes" id="UP000031189">
    <property type="component" value="Unassembled WGS sequence"/>
</dbReference>
<dbReference type="STRING" id="1577792.QX51_05800"/>
<keyword evidence="1" id="KW-0812">Transmembrane</keyword>
<feature type="transmembrane region" description="Helical" evidence="1">
    <location>
        <begin position="119"/>
        <end position="139"/>
    </location>
</feature>
<organism evidence="2 3">
    <name type="scientific">Terrisporobacter othiniensis</name>
    <dbReference type="NCBI Taxonomy" id="1577792"/>
    <lineage>
        <taxon>Bacteria</taxon>
        <taxon>Bacillati</taxon>
        <taxon>Bacillota</taxon>
        <taxon>Clostridia</taxon>
        <taxon>Peptostreptococcales</taxon>
        <taxon>Peptostreptococcaceae</taxon>
        <taxon>Terrisporobacter</taxon>
    </lineage>
</organism>
<evidence type="ECO:0000313" key="3">
    <source>
        <dbReference type="Proteomes" id="UP000031189"/>
    </source>
</evidence>
<keyword evidence="3" id="KW-1185">Reference proteome</keyword>
<dbReference type="EMBL" id="JWHR01000061">
    <property type="protein sequence ID" value="KHS57903.1"/>
    <property type="molecule type" value="Genomic_DNA"/>
</dbReference>
<evidence type="ECO:0000313" key="2">
    <source>
        <dbReference type="EMBL" id="KHS57903.1"/>
    </source>
</evidence>
<keyword evidence="1" id="KW-1133">Transmembrane helix</keyword>
<feature type="transmembrane region" description="Helical" evidence="1">
    <location>
        <begin position="72"/>
        <end position="90"/>
    </location>
</feature>
<dbReference type="OrthoDB" id="6194834at2"/>
<comment type="caution">
    <text evidence="2">The sequence shown here is derived from an EMBL/GenBank/DDBJ whole genome shotgun (WGS) entry which is preliminary data.</text>
</comment>
<evidence type="ECO:0008006" key="4">
    <source>
        <dbReference type="Google" id="ProtNLM"/>
    </source>
</evidence>
<proteinExistence type="predicted"/>
<accession>A0A0B3VYK8</accession>
<evidence type="ECO:0000256" key="1">
    <source>
        <dbReference type="SAM" id="Phobius"/>
    </source>
</evidence>
<protein>
    <recommendedName>
        <fullName evidence="4">Zinc-finger domain-containing protein</fullName>
    </recommendedName>
</protein>
<keyword evidence="1" id="KW-0472">Membrane</keyword>
<dbReference type="RefSeq" id="WP_039678964.1">
    <property type="nucleotide sequence ID" value="NZ_JAWGXO010000005.1"/>
</dbReference>
<sequence>MNKISCDICMDLIPLVKDGIASEDSGNAVKKHINECETCNIIFDDFEEINKMNNENIKMNDRKVISKIKDQLAIGSMIMIILGSFIGVGISESEWMFYNVIIMPLIGGLGYFALKQKCYFVPVGIFILTYIWNSIKYIIEIKTNEMDFVAIMVSSGTWATIYTCLCILGLVIGFLLYIAFKKENK</sequence>
<dbReference type="AlphaFoldDB" id="A0A0B3VYK8"/>